<dbReference type="eggNOG" id="COG2861">
    <property type="taxonomic scope" value="Bacteria"/>
</dbReference>
<keyword evidence="2" id="KW-1133">Transmembrane helix</keyword>
<dbReference type="SUPFAM" id="SSF88713">
    <property type="entry name" value="Glycoside hydrolase/deacetylase"/>
    <property type="match status" value="1"/>
</dbReference>
<evidence type="ECO:0008006" key="5">
    <source>
        <dbReference type="Google" id="ProtNLM"/>
    </source>
</evidence>
<comment type="caution">
    <text evidence="3">The sequence shown here is derived from an EMBL/GenBank/DDBJ whole genome shotgun (WGS) entry which is preliminary data.</text>
</comment>
<dbReference type="OrthoDB" id="9784811at2"/>
<dbReference type="Proteomes" id="UP000009881">
    <property type="component" value="Unassembled WGS sequence"/>
</dbReference>
<reference evidence="3 4" key="1">
    <citation type="journal article" date="2013" name="Genome Announc.">
        <title>Draft Genome Sequence of an Alphaproteobacterium, Caenispirillum salinarum AK4(T), Isolated from a Solar Saltern.</title>
        <authorList>
            <person name="Khatri I."/>
            <person name="Singh A."/>
            <person name="Korpole S."/>
            <person name="Pinnaka A.K."/>
            <person name="Subramanian S."/>
        </authorList>
    </citation>
    <scope>NUCLEOTIDE SEQUENCE [LARGE SCALE GENOMIC DNA]</scope>
    <source>
        <strain evidence="3 4">AK4</strain>
    </source>
</reference>
<accession>K9HVZ5</accession>
<evidence type="ECO:0000256" key="2">
    <source>
        <dbReference type="SAM" id="Phobius"/>
    </source>
</evidence>
<organism evidence="3 4">
    <name type="scientific">Caenispirillum salinarum AK4</name>
    <dbReference type="NCBI Taxonomy" id="1238182"/>
    <lineage>
        <taxon>Bacteria</taxon>
        <taxon>Pseudomonadati</taxon>
        <taxon>Pseudomonadota</taxon>
        <taxon>Alphaproteobacteria</taxon>
        <taxon>Rhodospirillales</taxon>
        <taxon>Novispirillaceae</taxon>
        <taxon>Caenispirillum</taxon>
    </lineage>
</organism>
<feature type="compositionally biased region" description="Low complexity" evidence="1">
    <location>
        <begin position="231"/>
        <end position="276"/>
    </location>
</feature>
<feature type="compositionally biased region" description="Low complexity" evidence="1">
    <location>
        <begin position="45"/>
        <end position="56"/>
    </location>
</feature>
<feature type="region of interest" description="Disordered" evidence="1">
    <location>
        <begin position="1"/>
        <end position="61"/>
    </location>
</feature>
<dbReference type="CDD" id="cd10936">
    <property type="entry name" value="CE4_DAC2"/>
    <property type="match status" value="1"/>
</dbReference>
<evidence type="ECO:0000256" key="1">
    <source>
        <dbReference type="SAM" id="MobiDB-lite"/>
    </source>
</evidence>
<dbReference type="InterPro" id="IPR011330">
    <property type="entry name" value="Glyco_hydro/deAcase_b/a-brl"/>
</dbReference>
<dbReference type="GO" id="GO:0005975">
    <property type="term" value="P:carbohydrate metabolic process"/>
    <property type="evidence" value="ECO:0007669"/>
    <property type="project" value="InterPro"/>
</dbReference>
<dbReference type="Gene3D" id="3.20.20.370">
    <property type="entry name" value="Glycoside hydrolase/deacetylase"/>
    <property type="match status" value="1"/>
</dbReference>
<keyword evidence="2" id="KW-0472">Membrane</keyword>
<keyword evidence="2" id="KW-0812">Transmembrane</keyword>
<evidence type="ECO:0000313" key="4">
    <source>
        <dbReference type="Proteomes" id="UP000009881"/>
    </source>
</evidence>
<dbReference type="Pfam" id="PF04748">
    <property type="entry name" value="Polysacc_deac_2"/>
    <property type="match status" value="1"/>
</dbReference>
<feature type="compositionally biased region" description="Basic and acidic residues" evidence="1">
    <location>
        <begin position="286"/>
        <end position="297"/>
    </location>
</feature>
<feature type="compositionally biased region" description="Low complexity" evidence="1">
    <location>
        <begin position="162"/>
        <end position="179"/>
    </location>
</feature>
<feature type="transmembrane region" description="Helical" evidence="2">
    <location>
        <begin position="91"/>
        <end position="113"/>
    </location>
</feature>
<name>K9HVZ5_9PROT</name>
<dbReference type="RefSeq" id="WP_009538894.1">
    <property type="nucleotide sequence ID" value="NZ_ANHY01000003.1"/>
</dbReference>
<dbReference type="InterPro" id="IPR006837">
    <property type="entry name" value="Divergent_DAC"/>
</dbReference>
<dbReference type="STRING" id="1238182.C882_2485"/>
<keyword evidence="4" id="KW-1185">Reference proteome</keyword>
<proteinExistence type="predicted"/>
<protein>
    <recommendedName>
        <fullName evidence="5">Divergent polysaccharide deacetylase family protein</fullName>
    </recommendedName>
</protein>
<sequence>MALNLKSLFSRKKKTDAEDGEEPFFTGATLGPGLDDGLAHDDAGAPDGDAGDGAADQPRDFADILEDEDWGDGLEDDDDVLGHGARKRKRLAMLAGVGVVAALVAGGAAWWMLTGDEAAEGPRMAEAGTPAPEPTAPIGSGSKVSLPMPAAPGLDDVRESGAQDGAQSADAGATTDTGAVLDPTAATDKSIARRPWLAEDGGSAPAREADEGAPQGQTAEAPAEGGDADAADATAETAAAGDQPAENQGEAASAAEDTAPAAEAPGETQTAAAPATAQPPAPAEIDEPRIPDTRDARPTPSYDELPAVPEDEMEPLRDAPVAALTRETPAGPMPIPAPDGRKAWSTYAKPFEAPPGTPRVAIVVTDLGMRPAATTAAIDKLPPGVTLAFSPYGFELPESMSQAREAGHEVMLTLPMEGRGFPANDPGPLGLNTLLPVNDNLIRLNTLLTKGIGYTGLIGRDGAALTANTEIMAPVLEAIGRAGLLYVQPASGVQLASASGPAGVAPPTARVDLKLDERLFRGAIDARLKALETIARERGSAVAVIEPTPLGYTAVREWLQTLPQKGLALAPVSAVVRP</sequence>
<feature type="region of interest" description="Disordered" evidence="1">
    <location>
        <begin position="122"/>
        <end position="315"/>
    </location>
</feature>
<dbReference type="AlphaFoldDB" id="K9HVZ5"/>
<dbReference type="PANTHER" id="PTHR30105">
    <property type="entry name" value="UNCHARACTERIZED YIBQ-RELATED"/>
    <property type="match status" value="1"/>
</dbReference>
<evidence type="ECO:0000313" key="3">
    <source>
        <dbReference type="EMBL" id="EKV32406.1"/>
    </source>
</evidence>
<dbReference type="PANTHER" id="PTHR30105:SF2">
    <property type="entry name" value="DIVERGENT POLYSACCHARIDE DEACETYLASE SUPERFAMILY"/>
    <property type="match status" value="1"/>
</dbReference>
<dbReference type="EMBL" id="ANHY01000003">
    <property type="protein sequence ID" value="EKV32406.1"/>
    <property type="molecule type" value="Genomic_DNA"/>
</dbReference>
<gene>
    <name evidence="3" type="ORF">C882_2485</name>
</gene>